<proteinExistence type="predicted"/>
<gene>
    <name evidence="2" type="ORF">GCM10011600_15790</name>
</gene>
<protein>
    <submittedName>
        <fullName evidence="2">Uncharacterized protein</fullName>
    </submittedName>
</protein>
<dbReference type="EMBL" id="BNAI01000002">
    <property type="protein sequence ID" value="GHF15604.1"/>
    <property type="molecule type" value="Genomic_DNA"/>
</dbReference>
<feature type="transmembrane region" description="Helical" evidence="1">
    <location>
        <begin position="83"/>
        <end position="98"/>
    </location>
</feature>
<feature type="transmembrane region" description="Helical" evidence="1">
    <location>
        <begin position="54"/>
        <end position="76"/>
    </location>
</feature>
<feature type="transmembrane region" description="Helical" evidence="1">
    <location>
        <begin position="124"/>
        <end position="146"/>
    </location>
</feature>
<name>A0A8J3GQN8_9MICO</name>
<reference evidence="2" key="2">
    <citation type="submission" date="2020-09" db="EMBL/GenBank/DDBJ databases">
        <authorList>
            <person name="Sun Q."/>
            <person name="Zhou Y."/>
        </authorList>
    </citation>
    <scope>NUCLEOTIDE SEQUENCE</scope>
    <source>
        <strain evidence="2">CGMCC 1.16548</strain>
    </source>
</reference>
<accession>A0A8J3GQN8</accession>
<keyword evidence="1" id="KW-1133">Transmembrane helix</keyword>
<keyword evidence="1" id="KW-0812">Transmembrane</keyword>
<dbReference type="AlphaFoldDB" id="A0A8J3GQN8"/>
<feature type="transmembrane region" description="Helical" evidence="1">
    <location>
        <begin position="153"/>
        <end position="171"/>
    </location>
</feature>
<dbReference type="Proteomes" id="UP000617531">
    <property type="component" value="Unassembled WGS sequence"/>
</dbReference>
<feature type="transmembrane region" description="Helical" evidence="1">
    <location>
        <begin position="7"/>
        <end position="24"/>
    </location>
</feature>
<comment type="caution">
    <text evidence="2">The sequence shown here is derived from an EMBL/GenBank/DDBJ whole genome shotgun (WGS) entry which is preliminary data.</text>
</comment>
<evidence type="ECO:0000256" key="1">
    <source>
        <dbReference type="SAM" id="Phobius"/>
    </source>
</evidence>
<dbReference type="RefSeq" id="WP_191282908.1">
    <property type="nucleotide sequence ID" value="NZ_BNAI01000002.1"/>
</dbReference>
<keyword evidence="1" id="KW-0472">Membrane</keyword>
<evidence type="ECO:0000313" key="3">
    <source>
        <dbReference type="Proteomes" id="UP000617531"/>
    </source>
</evidence>
<sequence length="244" mass="26518">MSPRTVLISFLAVDVILLIGYLVSREVLYSVPQPSHFRFHATRLFDIGGEPTLATWWAVGQLLVGAALMVWAGVAARRRRQPAVHWFVFGGILAYISIDEQAEIHETLVEPVRKLFGITTGPLLLAWVIPALVAVALVLVFVAAVVRALPRVTFIRLAIGAMVFLVGAIGMEMVDSATFETLQAQPTETLRTAKHLMTAIEEVLELVGVTLVVWAVLSELAAGRRGDEVMQIARNDSAVGQAVS</sequence>
<evidence type="ECO:0000313" key="2">
    <source>
        <dbReference type="EMBL" id="GHF15604.1"/>
    </source>
</evidence>
<reference evidence="2" key="1">
    <citation type="journal article" date="2014" name="Int. J. Syst. Evol. Microbiol.">
        <title>Complete genome sequence of Corynebacterium casei LMG S-19264T (=DSM 44701T), isolated from a smear-ripened cheese.</title>
        <authorList>
            <consortium name="US DOE Joint Genome Institute (JGI-PGF)"/>
            <person name="Walter F."/>
            <person name="Albersmeier A."/>
            <person name="Kalinowski J."/>
            <person name="Ruckert C."/>
        </authorList>
    </citation>
    <scope>NUCLEOTIDE SEQUENCE</scope>
    <source>
        <strain evidence="2">CGMCC 1.16548</strain>
    </source>
</reference>
<organism evidence="2 3">
    <name type="scientific">Pseudolysinimonas yzui</name>
    <dbReference type="NCBI Taxonomy" id="2708254"/>
    <lineage>
        <taxon>Bacteria</taxon>
        <taxon>Bacillati</taxon>
        <taxon>Actinomycetota</taxon>
        <taxon>Actinomycetes</taxon>
        <taxon>Micrococcales</taxon>
        <taxon>Microbacteriaceae</taxon>
        <taxon>Pseudolysinimonas</taxon>
    </lineage>
</organism>
<keyword evidence="3" id="KW-1185">Reference proteome</keyword>